<keyword evidence="5" id="KW-0597">Phosphoprotein</keyword>
<evidence type="ECO:0000259" key="18">
    <source>
        <dbReference type="PROSITE" id="PS50113"/>
    </source>
</evidence>
<keyword evidence="13" id="KW-0067">ATP-binding</keyword>
<feature type="domain" description="PAC" evidence="18">
    <location>
        <begin position="480"/>
        <end position="532"/>
    </location>
</feature>
<sequence length="728" mass="80413">MSIVEEFPLPARRLSEYDALVAAAPSVLDAIPGAVYLCDHDGWLVRYNKEAAKLWGRTPPLEEKRERFCGSHALFLPDGTPLAHEICPMAMAVLEGTEIRNAEVVIERPDGSRSVALVNIRPLKDQEGRIEGAINCFQDISAQKAIEEEVRSKNADLEDFFENSAIGLHIVGGDGIIQRANRAELALLGYTADEYVGRHIAEFHADAPVIGDILHKLSCGEKLDRYPARLRARDGSIKHVLITSNSRLEDGEFINTRCFTTDVTDLHEAESARRDSEDRLAATYEAANIGIAEADPAGRLLRVNDTLCRMLGRSREELLAMTFRDYTHEDDRAQDAALYARQIAGELDGYVLRKRATKSDGSTVYLDIHSSSVRDKAGGFRYGVRVIQDVTASKQMEDQIRASEKHMRDLLEALPAAVYTTDSTGRITFYNKAAVEMSGRAPQPGDMWCVTWRLFNPDGTPLPHDQCPMAVALKEDRAVRGAEAIAERPDGSRVPFIPYPTPLHDADGRLVGAINMLVDITERKQAESRQKVLIDELNHRVKNSLATVQSLAGQTARHADGLDDFLRRFEDRLLALSRAHDLLTRRHWEDAPLESLAREVLMPLAGDAAGRIKIDGPPAALNSRTALSLTMALNELATNAIKYGALSLEAGSLSLAWRLPDEAGAQPRLILEWHEHGGPPVTPPTRRGFGTRLMERCIERDLGGEFDLAFEPAGLSCRISIPVELVNA</sequence>
<dbReference type="PROSITE" id="PS50113">
    <property type="entry name" value="PAC"/>
    <property type="match status" value="4"/>
</dbReference>
<keyword evidence="8" id="KW-0288">FMN</keyword>
<evidence type="ECO:0000256" key="15">
    <source>
        <dbReference type="ARBA" id="ARBA00023026"/>
    </source>
</evidence>
<dbReference type="InterPro" id="IPR036890">
    <property type="entry name" value="HATPase_C_sf"/>
</dbReference>
<comment type="caution">
    <text evidence="19">The sequence shown here is derived from an EMBL/GenBank/DDBJ whole genome shotgun (WGS) entry which is preliminary data.</text>
</comment>
<evidence type="ECO:0000256" key="3">
    <source>
        <dbReference type="ARBA" id="ARBA00021740"/>
    </source>
</evidence>
<evidence type="ECO:0000256" key="14">
    <source>
        <dbReference type="ARBA" id="ARBA00022991"/>
    </source>
</evidence>
<evidence type="ECO:0000256" key="2">
    <source>
        <dbReference type="ARBA" id="ARBA00012438"/>
    </source>
</evidence>
<dbReference type="SUPFAM" id="SSF55785">
    <property type="entry name" value="PYP-like sensor domain (PAS domain)"/>
    <property type="match status" value="4"/>
</dbReference>
<evidence type="ECO:0000256" key="12">
    <source>
        <dbReference type="ARBA" id="ARBA00022777"/>
    </source>
</evidence>
<keyword evidence="12" id="KW-0418">Kinase</keyword>
<dbReference type="InterPro" id="IPR013767">
    <property type="entry name" value="PAS_fold"/>
</dbReference>
<keyword evidence="10" id="KW-0677">Repeat</keyword>
<dbReference type="SMART" id="SM00911">
    <property type="entry name" value="HWE_HK"/>
    <property type="match status" value="1"/>
</dbReference>
<evidence type="ECO:0000256" key="6">
    <source>
        <dbReference type="ARBA" id="ARBA00022606"/>
    </source>
</evidence>
<evidence type="ECO:0000313" key="19">
    <source>
        <dbReference type="EMBL" id="MBW9055630.1"/>
    </source>
</evidence>
<dbReference type="InterPro" id="IPR013656">
    <property type="entry name" value="PAS_4"/>
</dbReference>
<keyword evidence="14" id="KW-0157">Chromophore</keyword>
<dbReference type="EC" id="2.7.13.3" evidence="2"/>
<proteinExistence type="predicted"/>
<name>A0ABS7H296_9HYPH</name>
<keyword evidence="15" id="KW-0843">Virulence</keyword>
<evidence type="ECO:0000256" key="9">
    <source>
        <dbReference type="ARBA" id="ARBA00022679"/>
    </source>
</evidence>
<dbReference type="PANTHER" id="PTHR41523:SF7">
    <property type="entry name" value="HISTIDINE KINASE"/>
    <property type="match status" value="1"/>
</dbReference>
<evidence type="ECO:0000313" key="20">
    <source>
        <dbReference type="Proteomes" id="UP000717752"/>
    </source>
</evidence>
<dbReference type="CDD" id="cd00130">
    <property type="entry name" value="PAS"/>
    <property type="match status" value="4"/>
</dbReference>
<dbReference type="Proteomes" id="UP000717752">
    <property type="component" value="Unassembled WGS sequence"/>
</dbReference>
<feature type="domain" description="PAS" evidence="17">
    <location>
        <begin position="276"/>
        <end position="346"/>
    </location>
</feature>
<gene>
    <name evidence="19" type="ORF">JNB85_24790</name>
</gene>
<comment type="catalytic activity">
    <reaction evidence="1">
        <text>ATP + protein L-histidine = ADP + protein N-phospho-L-histidine.</text>
        <dbReference type="EC" id="2.7.13.3"/>
    </reaction>
</comment>
<dbReference type="InterPro" id="IPR011102">
    <property type="entry name" value="Sig_transdc_His_kinase_HWE"/>
</dbReference>
<dbReference type="SMART" id="SM00091">
    <property type="entry name" value="PAS"/>
    <property type="match status" value="4"/>
</dbReference>
<protein>
    <recommendedName>
        <fullName evidence="3">Blue-light-activated histidine kinase</fullName>
        <ecNumber evidence="2">2.7.13.3</ecNumber>
    </recommendedName>
</protein>
<feature type="domain" description="PAC" evidence="18">
    <location>
        <begin position="224"/>
        <end position="275"/>
    </location>
</feature>
<evidence type="ECO:0000256" key="16">
    <source>
        <dbReference type="ARBA" id="ARBA00023170"/>
    </source>
</evidence>
<feature type="domain" description="PAC" evidence="18">
    <location>
        <begin position="350"/>
        <end position="402"/>
    </location>
</feature>
<feature type="domain" description="PAC" evidence="18">
    <location>
        <begin position="100"/>
        <end position="152"/>
    </location>
</feature>
<dbReference type="NCBIfam" id="TIGR00229">
    <property type="entry name" value="sensory_box"/>
    <property type="match status" value="3"/>
</dbReference>
<evidence type="ECO:0000256" key="11">
    <source>
        <dbReference type="ARBA" id="ARBA00022741"/>
    </source>
</evidence>
<dbReference type="InterPro" id="IPR035965">
    <property type="entry name" value="PAS-like_dom_sf"/>
</dbReference>
<evidence type="ECO:0000256" key="7">
    <source>
        <dbReference type="ARBA" id="ARBA00022630"/>
    </source>
</evidence>
<keyword evidence="7" id="KW-0285">Flavoprotein</keyword>
<feature type="domain" description="PAS" evidence="17">
    <location>
        <begin position="403"/>
        <end position="443"/>
    </location>
</feature>
<dbReference type="Pfam" id="PF07536">
    <property type="entry name" value="HWE_HK"/>
    <property type="match status" value="1"/>
</dbReference>
<dbReference type="PANTHER" id="PTHR41523">
    <property type="entry name" value="TWO-COMPONENT SYSTEM SENSOR PROTEIN"/>
    <property type="match status" value="1"/>
</dbReference>
<keyword evidence="11" id="KW-0547">Nucleotide-binding</keyword>
<evidence type="ECO:0000256" key="5">
    <source>
        <dbReference type="ARBA" id="ARBA00022553"/>
    </source>
</evidence>
<keyword evidence="6" id="KW-0716">Sensory transduction</keyword>
<dbReference type="Gene3D" id="3.30.450.20">
    <property type="entry name" value="PAS domain"/>
    <property type="match status" value="4"/>
</dbReference>
<dbReference type="PROSITE" id="PS50112">
    <property type="entry name" value="PAS"/>
    <property type="match status" value="3"/>
</dbReference>
<feature type="domain" description="PAS" evidence="17">
    <location>
        <begin position="153"/>
        <end position="215"/>
    </location>
</feature>
<evidence type="ECO:0000256" key="4">
    <source>
        <dbReference type="ARBA" id="ARBA00022543"/>
    </source>
</evidence>
<dbReference type="Pfam" id="PF08448">
    <property type="entry name" value="PAS_4"/>
    <property type="match status" value="3"/>
</dbReference>
<evidence type="ECO:0000256" key="10">
    <source>
        <dbReference type="ARBA" id="ARBA00022737"/>
    </source>
</evidence>
<dbReference type="InterPro" id="IPR001610">
    <property type="entry name" value="PAC"/>
</dbReference>
<evidence type="ECO:0000256" key="1">
    <source>
        <dbReference type="ARBA" id="ARBA00000085"/>
    </source>
</evidence>
<accession>A0ABS7H296</accession>
<dbReference type="Pfam" id="PF00989">
    <property type="entry name" value="PAS"/>
    <property type="match status" value="1"/>
</dbReference>
<dbReference type="Gene3D" id="3.30.565.10">
    <property type="entry name" value="Histidine kinase-like ATPase, C-terminal domain"/>
    <property type="match status" value="1"/>
</dbReference>
<organism evidence="19 20">
    <name type="scientific">Rhizobium mesosinicum</name>
    <dbReference type="NCBI Taxonomy" id="335017"/>
    <lineage>
        <taxon>Bacteria</taxon>
        <taxon>Pseudomonadati</taxon>
        <taxon>Pseudomonadota</taxon>
        <taxon>Alphaproteobacteria</taxon>
        <taxon>Hyphomicrobiales</taxon>
        <taxon>Rhizobiaceae</taxon>
        <taxon>Rhizobium/Agrobacterium group</taxon>
        <taxon>Rhizobium</taxon>
    </lineage>
</organism>
<dbReference type="EMBL" id="JAEUAK010000011">
    <property type="protein sequence ID" value="MBW9055630.1"/>
    <property type="molecule type" value="Genomic_DNA"/>
</dbReference>
<keyword evidence="9" id="KW-0808">Transferase</keyword>
<evidence type="ECO:0000259" key="17">
    <source>
        <dbReference type="PROSITE" id="PS50112"/>
    </source>
</evidence>
<keyword evidence="4" id="KW-0600">Photoreceptor protein</keyword>
<keyword evidence="20" id="KW-1185">Reference proteome</keyword>
<dbReference type="RefSeq" id="WP_220336936.1">
    <property type="nucleotide sequence ID" value="NZ_JAEUAK010000011.1"/>
</dbReference>
<evidence type="ECO:0000256" key="8">
    <source>
        <dbReference type="ARBA" id="ARBA00022643"/>
    </source>
</evidence>
<evidence type="ECO:0000256" key="13">
    <source>
        <dbReference type="ARBA" id="ARBA00022840"/>
    </source>
</evidence>
<dbReference type="InterPro" id="IPR000014">
    <property type="entry name" value="PAS"/>
</dbReference>
<dbReference type="SMART" id="SM00086">
    <property type="entry name" value="PAC"/>
    <property type="match status" value="4"/>
</dbReference>
<reference evidence="19 20" key="1">
    <citation type="journal article" date="2021" name="MBio">
        <title>Poor Competitiveness of Bradyrhizobium in Pigeon Pea Root Colonization in Indian Soils.</title>
        <authorList>
            <person name="Chalasani D."/>
            <person name="Basu A."/>
            <person name="Pullabhotla S.V.S.R.N."/>
            <person name="Jorrin B."/>
            <person name="Neal A.L."/>
            <person name="Poole P.S."/>
            <person name="Podile A.R."/>
            <person name="Tkacz A."/>
        </authorList>
    </citation>
    <scope>NUCLEOTIDE SEQUENCE [LARGE SCALE GENOMIC DNA]</scope>
    <source>
        <strain evidence="19 20">HU56</strain>
    </source>
</reference>
<dbReference type="InterPro" id="IPR000700">
    <property type="entry name" value="PAS-assoc_C"/>
</dbReference>
<keyword evidence="16" id="KW-0675">Receptor</keyword>